<feature type="non-terminal residue" evidence="1">
    <location>
        <position position="1"/>
    </location>
</feature>
<dbReference type="InterPro" id="IPR009006">
    <property type="entry name" value="Ala_racemase/Decarboxylase_C"/>
</dbReference>
<gene>
    <name evidence="1" type="ORF">METZ01_LOCUS178959</name>
</gene>
<name>A0A382CJ56_9ZZZZ</name>
<dbReference type="AlphaFoldDB" id="A0A382CJ56"/>
<dbReference type="EMBL" id="UINC01034759">
    <property type="protein sequence ID" value="SVB26105.1"/>
    <property type="molecule type" value="Genomic_DNA"/>
</dbReference>
<protein>
    <recommendedName>
        <fullName evidence="2">Orn/DAP/Arg decarboxylase 2 C-terminal domain-containing protein</fullName>
    </recommendedName>
</protein>
<accession>A0A382CJ56</accession>
<dbReference type="Gene3D" id="2.40.37.10">
    <property type="entry name" value="Lyase, Ornithine Decarboxylase, Chain A, domain 1"/>
    <property type="match status" value="1"/>
</dbReference>
<proteinExistence type="predicted"/>
<reference evidence="1" key="1">
    <citation type="submission" date="2018-05" db="EMBL/GenBank/DDBJ databases">
        <authorList>
            <person name="Lanie J.A."/>
            <person name="Ng W.-L."/>
            <person name="Kazmierczak K.M."/>
            <person name="Andrzejewski T.M."/>
            <person name="Davidsen T.M."/>
            <person name="Wayne K.J."/>
            <person name="Tettelin H."/>
            <person name="Glass J.I."/>
            <person name="Rusch D."/>
            <person name="Podicherti R."/>
            <person name="Tsui H.-C.T."/>
            <person name="Winkler M.E."/>
        </authorList>
    </citation>
    <scope>NUCLEOTIDE SEQUENCE</scope>
</reference>
<evidence type="ECO:0008006" key="2">
    <source>
        <dbReference type="Google" id="ProtNLM"/>
    </source>
</evidence>
<evidence type="ECO:0000313" key="1">
    <source>
        <dbReference type="EMBL" id="SVB26105.1"/>
    </source>
</evidence>
<organism evidence="1">
    <name type="scientific">marine metagenome</name>
    <dbReference type="NCBI Taxonomy" id="408172"/>
    <lineage>
        <taxon>unclassified sequences</taxon>
        <taxon>metagenomes</taxon>
        <taxon>ecological metagenomes</taxon>
    </lineage>
</organism>
<dbReference type="SUPFAM" id="SSF50621">
    <property type="entry name" value="Alanine racemase C-terminal domain-like"/>
    <property type="match status" value="1"/>
</dbReference>
<dbReference type="GO" id="GO:0003824">
    <property type="term" value="F:catalytic activity"/>
    <property type="evidence" value="ECO:0007669"/>
    <property type="project" value="InterPro"/>
</dbReference>
<sequence>TCLAGDIFGEYRFPDPLKVGDQVVFNNAGSYTLTKAHVFNGIGLPSVYALTGQGEFVLKSRFTFDQYAARWGTGPQAAS</sequence>